<dbReference type="SUPFAM" id="SSF52172">
    <property type="entry name" value="CheY-like"/>
    <property type="match status" value="1"/>
</dbReference>
<feature type="domain" description="Response regulatory" evidence="2">
    <location>
        <begin position="6"/>
        <end position="129"/>
    </location>
</feature>
<comment type="caution">
    <text evidence="1">Lacks conserved residue(s) required for the propagation of feature annotation.</text>
</comment>
<name>A0AAE3XPM2_9BACT</name>
<dbReference type="GO" id="GO:0000160">
    <property type="term" value="P:phosphorelay signal transduction system"/>
    <property type="evidence" value="ECO:0007669"/>
    <property type="project" value="InterPro"/>
</dbReference>
<proteinExistence type="predicted"/>
<dbReference type="Proteomes" id="UP001185092">
    <property type="component" value="Unassembled WGS sequence"/>
</dbReference>
<organism evidence="3 4">
    <name type="scientific">Aureibacter tunicatorum</name>
    <dbReference type="NCBI Taxonomy" id="866807"/>
    <lineage>
        <taxon>Bacteria</taxon>
        <taxon>Pseudomonadati</taxon>
        <taxon>Bacteroidota</taxon>
        <taxon>Cytophagia</taxon>
        <taxon>Cytophagales</taxon>
        <taxon>Persicobacteraceae</taxon>
        <taxon>Aureibacter</taxon>
    </lineage>
</organism>
<dbReference type="InterPro" id="IPR001789">
    <property type="entry name" value="Sig_transdc_resp-reg_receiver"/>
</dbReference>
<dbReference type="Gene3D" id="3.40.50.2300">
    <property type="match status" value="1"/>
</dbReference>
<comment type="caution">
    <text evidence="3">The sequence shown here is derived from an EMBL/GenBank/DDBJ whole genome shotgun (WGS) entry which is preliminary data.</text>
</comment>
<gene>
    <name evidence="3" type="ORF">HNQ88_002777</name>
</gene>
<dbReference type="RefSeq" id="WP_309939487.1">
    <property type="nucleotide sequence ID" value="NZ_AP025305.1"/>
</dbReference>
<accession>A0AAE3XPM2</accession>
<evidence type="ECO:0000256" key="1">
    <source>
        <dbReference type="PROSITE-ProRule" id="PRU00169"/>
    </source>
</evidence>
<dbReference type="PROSITE" id="PS50110">
    <property type="entry name" value="RESPONSE_REGULATORY"/>
    <property type="match status" value="1"/>
</dbReference>
<dbReference type="AlphaFoldDB" id="A0AAE3XPM2"/>
<reference evidence="3" key="1">
    <citation type="submission" date="2023-07" db="EMBL/GenBank/DDBJ databases">
        <title>Genomic Encyclopedia of Type Strains, Phase IV (KMG-IV): sequencing the most valuable type-strain genomes for metagenomic binning, comparative biology and taxonomic classification.</title>
        <authorList>
            <person name="Goeker M."/>
        </authorList>
    </citation>
    <scope>NUCLEOTIDE SEQUENCE</scope>
    <source>
        <strain evidence="3">DSM 26174</strain>
    </source>
</reference>
<protein>
    <submittedName>
        <fullName evidence="3">Response regulator RpfG family c-di-GMP phosphodiesterase</fullName>
    </submittedName>
</protein>
<evidence type="ECO:0000313" key="4">
    <source>
        <dbReference type="Proteomes" id="UP001185092"/>
    </source>
</evidence>
<dbReference type="InterPro" id="IPR011006">
    <property type="entry name" value="CheY-like_superfamily"/>
</dbReference>
<sequence>MRNLDTIVIIDDDPLHNYILKRKLEYSNRAKSVLCFETASDFSHWLDKEKNSANMIFANMDNFDSCPKKFIEECCKLKAKIFQHTPLFQISDNAINEAKVLNYGISEVNYYYQKPINENNLNDIFNKFAAMTKAS</sequence>
<keyword evidence="4" id="KW-1185">Reference proteome</keyword>
<evidence type="ECO:0000259" key="2">
    <source>
        <dbReference type="PROSITE" id="PS50110"/>
    </source>
</evidence>
<dbReference type="EMBL" id="JAVDQD010000003">
    <property type="protein sequence ID" value="MDR6239729.1"/>
    <property type="molecule type" value="Genomic_DNA"/>
</dbReference>
<evidence type="ECO:0000313" key="3">
    <source>
        <dbReference type="EMBL" id="MDR6239729.1"/>
    </source>
</evidence>